<evidence type="ECO:0000313" key="2">
    <source>
        <dbReference type="Proteomes" id="UP000469949"/>
    </source>
</evidence>
<comment type="caution">
    <text evidence="1">The sequence shown here is derived from an EMBL/GenBank/DDBJ whole genome shotgun (WGS) entry which is preliminary data.</text>
</comment>
<accession>A0A833J1S7</accession>
<gene>
    <name evidence="1" type="ORF">F8B43_5269</name>
</gene>
<protein>
    <submittedName>
        <fullName evidence="1">Phosphoesterase</fullName>
        <ecNumber evidence="1">3.1.-.-</ecNumber>
    </submittedName>
</protein>
<dbReference type="EC" id="3.1.-.-" evidence="1"/>
<name>A0A833J1S7_9HYPH</name>
<reference evidence="1 2" key="1">
    <citation type="submission" date="2019-10" db="EMBL/GenBank/DDBJ databases">
        <title>Draft Genome Sequence of the Caffeine Degrading Methylotroph Methylorubrum populi PINKEL.</title>
        <authorList>
            <person name="Dawson S.C."/>
            <person name="Zhang X."/>
            <person name="Wright M.E."/>
            <person name="Sharma G."/>
            <person name="Langner J.T."/>
            <person name="Ditty J.L."/>
            <person name="Subuyuj G.A."/>
        </authorList>
    </citation>
    <scope>NUCLEOTIDE SEQUENCE [LARGE SCALE GENOMIC DNA]</scope>
    <source>
        <strain evidence="1 2">Pinkel</strain>
    </source>
</reference>
<dbReference type="AlphaFoldDB" id="A0A833J1S7"/>
<dbReference type="EMBL" id="WEKV01000020">
    <property type="protein sequence ID" value="KAB7782514.1"/>
    <property type="molecule type" value="Genomic_DNA"/>
</dbReference>
<dbReference type="Proteomes" id="UP000469949">
    <property type="component" value="Unassembled WGS sequence"/>
</dbReference>
<evidence type="ECO:0000313" key="1">
    <source>
        <dbReference type="EMBL" id="KAB7782514.1"/>
    </source>
</evidence>
<organism evidence="1 2">
    <name type="scientific">Methylorubrum populi</name>
    <dbReference type="NCBI Taxonomy" id="223967"/>
    <lineage>
        <taxon>Bacteria</taxon>
        <taxon>Pseudomonadati</taxon>
        <taxon>Pseudomonadota</taxon>
        <taxon>Alphaproteobacteria</taxon>
        <taxon>Hyphomicrobiales</taxon>
        <taxon>Methylobacteriaceae</taxon>
        <taxon>Methylorubrum</taxon>
    </lineage>
</organism>
<proteinExistence type="predicted"/>
<sequence>MVPSRYGNRDAFGHVRKQTDLIVSGGLGDSIAPIRLSAPP</sequence>
<keyword evidence="1" id="KW-0378">Hydrolase</keyword>
<dbReference type="GO" id="GO:0016787">
    <property type="term" value="F:hydrolase activity"/>
    <property type="evidence" value="ECO:0007669"/>
    <property type="project" value="UniProtKB-KW"/>
</dbReference>